<evidence type="ECO:0000259" key="5">
    <source>
        <dbReference type="PROSITE" id="PS50893"/>
    </source>
</evidence>
<comment type="similarity">
    <text evidence="1">Belongs to the ABC transporter superfamily.</text>
</comment>
<dbReference type="EMBL" id="QGGY01000015">
    <property type="protein sequence ID" value="PWJ72880.1"/>
    <property type="molecule type" value="Genomic_DNA"/>
</dbReference>
<dbReference type="GO" id="GO:0016887">
    <property type="term" value="F:ATP hydrolysis activity"/>
    <property type="evidence" value="ECO:0007669"/>
    <property type="project" value="InterPro"/>
</dbReference>
<dbReference type="SUPFAM" id="SSF52540">
    <property type="entry name" value="P-loop containing nucleoside triphosphate hydrolases"/>
    <property type="match status" value="1"/>
</dbReference>
<accession>A0AB73SZF7</accession>
<keyword evidence="2" id="KW-0813">Transport</keyword>
<dbReference type="SMART" id="SM00382">
    <property type="entry name" value="AAA"/>
    <property type="match status" value="1"/>
</dbReference>
<reference evidence="6 7" key="1">
    <citation type="submission" date="2018-05" db="EMBL/GenBank/DDBJ databases">
        <authorList>
            <person name="Goeker M."/>
            <person name="Huntemann M."/>
            <person name="Clum A."/>
            <person name="Pillay M."/>
            <person name="Palaniappan K."/>
            <person name="Varghese N."/>
            <person name="Mikhailova N."/>
            <person name="Stamatis D."/>
            <person name="Reddy T."/>
            <person name="Daum C."/>
            <person name="Shapiro N."/>
            <person name="Ivanova N."/>
            <person name="Kyrpides N."/>
            <person name="Woyke T."/>
        </authorList>
    </citation>
    <scope>NUCLEOTIDE SEQUENCE [LARGE SCALE GENOMIC DNA]</scope>
    <source>
        <strain evidence="6 7">DSM 26524</strain>
    </source>
</reference>
<keyword evidence="3" id="KW-0547">Nucleotide-binding</keyword>
<dbReference type="PROSITE" id="PS00211">
    <property type="entry name" value="ABC_TRANSPORTER_1"/>
    <property type="match status" value="1"/>
</dbReference>
<dbReference type="RefSeq" id="WP_109748060.1">
    <property type="nucleotide sequence ID" value="NZ_JANKBI010000015.1"/>
</dbReference>
<evidence type="ECO:0000256" key="4">
    <source>
        <dbReference type="ARBA" id="ARBA00022840"/>
    </source>
</evidence>
<dbReference type="PROSITE" id="PS50893">
    <property type="entry name" value="ABC_TRANSPORTER_2"/>
    <property type="match status" value="1"/>
</dbReference>
<dbReference type="InterPro" id="IPR050319">
    <property type="entry name" value="ABC_transp_ATP-bind"/>
</dbReference>
<protein>
    <submittedName>
        <fullName evidence="6">Peptide/nickel transport system ATP-binding protein/oligopeptide transport system ATP-binding protein</fullName>
    </submittedName>
</protein>
<dbReference type="PANTHER" id="PTHR43776:SF7">
    <property type="entry name" value="D,D-DIPEPTIDE TRANSPORT ATP-BINDING PROTEIN DDPF-RELATED"/>
    <property type="match status" value="1"/>
</dbReference>
<proteinExistence type="inferred from homology"/>
<evidence type="ECO:0000256" key="2">
    <source>
        <dbReference type="ARBA" id="ARBA00022448"/>
    </source>
</evidence>
<dbReference type="InterPro" id="IPR003593">
    <property type="entry name" value="AAA+_ATPase"/>
</dbReference>
<dbReference type="GO" id="GO:0055085">
    <property type="term" value="P:transmembrane transport"/>
    <property type="evidence" value="ECO:0007669"/>
    <property type="project" value="UniProtKB-ARBA"/>
</dbReference>
<dbReference type="GO" id="GO:0005524">
    <property type="term" value="F:ATP binding"/>
    <property type="evidence" value="ECO:0007669"/>
    <property type="project" value="UniProtKB-KW"/>
</dbReference>
<dbReference type="PANTHER" id="PTHR43776">
    <property type="entry name" value="TRANSPORT ATP-BINDING PROTEIN"/>
    <property type="match status" value="1"/>
</dbReference>
<dbReference type="Gene3D" id="3.40.50.300">
    <property type="entry name" value="P-loop containing nucleotide triphosphate hydrolases"/>
    <property type="match status" value="1"/>
</dbReference>
<dbReference type="InterPro" id="IPR013563">
    <property type="entry name" value="Oligopep_ABC_C"/>
</dbReference>
<dbReference type="GO" id="GO:0015833">
    <property type="term" value="P:peptide transport"/>
    <property type="evidence" value="ECO:0007669"/>
    <property type="project" value="InterPro"/>
</dbReference>
<dbReference type="NCBIfam" id="NF008453">
    <property type="entry name" value="PRK11308.1"/>
    <property type="match status" value="1"/>
</dbReference>
<dbReference type="Proteomes" id="UP000245412">
    <property type="component" value="Unassembled WGS sequence"/>
</dbReference>
<evidence type="ECO:0000313" key="6">
    <source>
        <dbReference type="EMBL" id="PWJ72880.1"/>
    </source>
</evidence>
<dbReference type="AlphaFoldDB" id="A0AB73SZF7"/>
<feature type="domain" description="ABC transporter" evidence="5">
    <location>
        <begin position="9"/>
        <end position="258"/>
    </location>
</feature>
<evidence type="ECO:0000313" key="7">
    <source>
        <dbReference type="Proteomes" id="UP000245412"/>
    </source>
</evidence>
<dbReference type="Pfam" id="PF08352">
    <property type="entry name" value="oligo_HPY"/>
    <property type="match status" value="1"/>
</dbReference>
<dbReference type="InterPro" id="IPR003439">
    <property type="entry name" value="ABC_transporter-like_ATP-bd"/>
</dbReference>
<name>A0AB73SZF7_9FIRM</name>
<sequence>MTDLKEPLIRVDKLSKDFDVGKGFLTKGKKLRAVDGVTFDIYRGETLGLVGESGCGKSTLGRCILRLTEPTSGEIYYKDTDLNRLDKEEMRKIREKLQIVFQDPYASLNPRMTVMEIIRAPLDVYKTGTRKEREEKVLDTAKVVGLREDSMYKYPHEFSGGQRQRIVIARALILNPEFIVCDEPVSALDVSIRSQVLNLLADIQRKYNLSYLFISHDLSVVKHVSDRVAVMYLGSIVEMADKNELFQNPLHPYTQALMSAIPVADVNVHREQICLEGDVPSPLDPPAGCRFHTRCMYVKDRCRKERPPLISDGNGHYTACFLQDNHC</sequence>
<dbReference type="FunFam" id="3.40.50.300:FF:000016">
    <property type="entry name" value="Oligopeptide ABC transporter ATP-binding component"/>
    <property type="match status" value="1"/>
</dbReference>
<organism evidence="6 7">
    <name type="scientific">Murimonas intestini</name>
    <dbReference type="NCBI Taxonomy" id="1337051"/>
    <lineage>
        <taxon>Bacteria</taxon>
        <taxon>Bacillati</taxon>
        <taxon>Bacillota</taxon>
        <taxon>Clostridia</taxon>
        <taxon>Lachnospirales</taxon>
        <taxon>Lachnospiraceae</taxon>
        <taxon>Murimonas</taxon>
    </lineage>
</organism>
<dbReference type="CDD" id="cd03257">
    <property type="entry name" value="ABC_NikE_OppD_transporters"/>
    <property type="match status" value="1"/>
</dbReference>
<evidence type="ECO:0000256" key="3">
    <source>
        <dbReference type="ARBA" id="ARBA00022741"/>
    </source>
</evidence>
<evidence type="ECO:0000256" key="1">
    <source>
        <dbReference type="ARBA" id="ARBA00005417"/>
    </source>
</evidence>
<dbReference type="NCBIfam" id="TIGR01727">
    <property type="entry name" value="oligo_HPY"/>
    <property type="match status" value="1"/>
</dbReference>
<dbReference type="Pfam" id="PF00005">
    <property type="entry name" value="ABC_tran"/>
    <property type="match status" value="1"/>
</dbReference>
<gene>
    <name evidence="6" type="ORF">C7383_11530</name>
</gene>
<dbReference type="InterPro" id="IPR027417">
    <property type="entry name" value="P-loop_NTPase"/>
</dbReference>
<dbReference type="InterPro" id="IPR017871">
    <property type="entry name" value="ABC_transporter-like_CS"/>
</dbReference>
<keyword evidence="4 6" id="KW-0067">ATP-binding</keyword>
<comment type="caution">
    <text evidence="6">The sequence shown here is derived from an EMBL/GenBank/DDBJ whole genome shotgun (WGS) entry which is preliminary data.</text>
</comment>
<keyword evidence="7" id="KW-1185">Reference proteome</keyword>